<dbReference type="HOGENOM" id="CLU_1041201_0_0_9"/>
<dbReference type="EMBL" id="ADLN01000104">
    <property type="protein sequence ID" value="EHI58348.1"/>
    <property type="molecule type" value="Genomic_DNA"/>
</dbReference>
<organism evidence="1 2">
    <name type="scientific">Hungatella hathewayi WAL-18680</name>
    <dbReference type="NCBI Taxonomy" id="742737"/>
    <lineage>
        <taxon>Bacteria</taxon>
        <taxon>Bacillati</taxon>
        <taxon>Bacillota</taxon>
        <taxon>Clostridia</taxon>
        <taxon>Lachnospirales</taxon>
        <taxon>Lachnospiraceae</taxon>
        <taxon>Hungatella</taxon>
    </lineage>
</organism>
<evidence type="ECO:0000313" key="2">
    <source>
        <dbReference type="Proteomes" id="UP000005384"/>
    </source>
</evidence>
<sequence length="267" mass="32057">MWMRQKVVDQMISKEVLYGLLYDYMREYGWNGAKLIFMKPDLVDLFLRNETHRKITTWEAERILNQKLQVKRKRGRGYIGRSISANAQKAYEHGLKPISRFTTADLKACGFDYSLEFFKWLVKNWGIKPEEIHHTSAACRRTYFYGEATIRHLVRWCNLKLLYRIYRKEITIPQAMNIRKIQFAKVQIADSLIGGRFGKPIDMDCIICDRLVYYSPQMCFRESDSRVHVLERYDARPVHGFENERLNFFEEKLLKFKTGFYRRYIKE</sequence>
<dbReference type="PATRIC" id="fig|742737.3.peg.3786"/>
<dbReference type="Proteomes" id="UP000005384">
    <property type="component" value="Unassembled WGS sequence"/>
</dbReference>
<proteinExistence type="predicted"/>
<keyword evidence="2" id="KW-1185">Reference proteome</keyword>
<dbReference type="AlphaFoldDB" id="G5IJX8"/>
<comment type="caution">
    <text evidence="1">The sequence shown here is derived from an EMBL/GenBank/DDBJ whole genome shotgun (WGS) entry which is preliminary data.</text>
</comment>
<protein>
    <submittedName>
        <fullName evidence="1">Uncharacterized protein</fullName>
    </submittedName>
</protein>
<evidence type="ECO:0000313" key="1">
    <source>
        <dbReference type="EMBL" id="EHI58348.1"/>
    </source>
</evidence>
<reference evidence="1 2" key="1">
    <citation type="submission" date="2011-08" db="EMBL/GenBank/DDBJ databases">
        <title>The Genome Sequence of Clostridium hathewayi WAL-18680.</title>
        <authorList>
            <consortium name="The Broad Institute Genome Sequencing Platform"/>
            <person name="Earl A."/>
            <person name="Ward D."/>
            <person name="Feldgarden M."/>
            <person name="Gevers D."/>
            <person name="Finegold S.M."/>
            <person name="Summanen P.H."/>
            <person name="Molitoris D.R."/>
            <person name="Song M."/>
            <person name="Daigneault M."/>
            <person name="Allen-Vercoe E."/>
            <person name="Young S.K."/>
            <person name="Zeng Q."/>
            <person name="Gargeya S."/>
            <person name="Fitzgerald M."/>
            <person name="Haas B."/>
            <person name="Abouelleil A."/>
            <person name="Alvarado L."/>
            <person name="Arachchi H.M."/>
            <person name="Berlin A."/>
            <person name="Brown A."/>
            <person name="Chapman S.B."/>
            <person name="Chen Z."/>
            <person name="Dunbar C."/>
            <person name="Freedman E."/>
            <person name="Gearin G."/>
            <person name="Gellesch M."/>
            <person name="Goldberg J."/>
            <person name="Griggs A."/>
            <person name="Gujja S."/>
            <person name="Heiman D."/>
            <person name="Howarth C."/>
            <person name="Larson L."/>
            <person name="Lui A."/>
            <person name="MacDonald P.J.P."/>
            <person name="Montmayeur A."/>
            <person name="Murphy C."/>
            <person name="Neiman D."/>
            <person name="Pearson M."/>
            <person name="Priest M."/>
            <person name="Roberts A."/>
            <person name="Saif S."/>
            <person name="Shea T."/>
            <person name="Shenoy N."/>
            <person name="Sisk P."/>
            <person name="Stolte C."/>
            <person name="Sykes S."/>
            <person name="Wortman J."/>
            <person name="Nusbaum C."/>
            <person name="Birren B."/>
        </authorList>
    </citation>
    <scope>NUCLEOTIDE SEQUENCE [LARGE SCALE GENOMIC DNA]</scope>
    <source>
        <strain evidence="1 2">WAL-18680</strain>
    </source>
</reference>
<gene>
    <name evidence="1" type="ORF">HMPREF9473_03806</name>
</gene>
<accession>G5IJX8</accession>
<name>G5IJX8_9FIRM</name>